<dbReference type="PANTHER" id="PTHR10271">
    <property type="entry name" value="INTERFERON-INDUCED PROTEIN WITH TETRATRICOPEPTIDE REPEATS"/>
    <property type="match status" value="1"/>
</dbReference>
<dbReference type="SMART" id="SM00028">
    <property type="entry name" value="TPR"/>
    <property type="match status" value="6"/>
</dbReference>
<keyword evidence="1" id="KW-0677">Repeat</keyword>
<evidence type="ECO:0000256" key="2">
    <source>
        <dbReference type="ARBA" id="ARBA00022803"/>
    </source>
</evidence>
<dbReference type="Gene3D" id="1.25.40.10">
    <property type="entry name" value="Tetratricopeptide repeat domain"/>
    <property type="match status" value="3"/>
</dbReference>
<dbReference type="Pfam" id="PF13181">
    <property type="entry name" value="TPR_8"/>
    <property type="match status" value="2"/>
</dbReference>
<evidence type="ECO:0000313" key="7">
    <source>
        <dbReference type="Proteomes" id="UP000886611"/>
    </source>
</evidence>
<feature type="non-terminal residue" evidence="6">
    <location>
        <position position="1"/>
    </location>
</feature>
<organism evidence="6 7">
    <name type="scientific">Polypterus senegalus</name>
    <name type="common">Senegal bichir</name>
    <dbReference type="NCBI Taxonomy" id="55291"/>
    <lineage>
        <taxon>Eukaryota</taxon>
        <taxon>Metazoa</taxon>
        <taxon>Chordata</taxon>
        <taxon>Craniata</taxon>
        <taxon>Vertebrata</taxon>
        <taxon>Euteleostomi</taxon>
        <taxon>Actinopterygii</taxon>
        <taxon>Polypteriformes</taxon>
        <taxon>Polypteridae</taxon>
        <taxon>Polypterus</taxon>
    </lineage>
</organism>
<name>A0A8X8BPM2_POLSE</name>
<keyword evidence="2 4" id="KW-0802">TPR repeat</keyword>
<sequence>MRTKEELLWKQQARQHLGHEKAAPLVCIRPMGLELGTSTLLGPLGTARGHLDNSRAMDCSTSATPGGATRKESRHTQNASRCPCSTSATPGSAAGRSSSRTCSISSSSEDKAMKSKLMQLECYFTWGLEKEAVDLDKLVQRLLDSIRLPIEKVRTFNFLAYVKYLQGCNEDALAYLKQAEDYAKKDHEDEFEKWLLVTYGNYAWLYYHIGDISKAQDVLSQIEDICKKIPSASHYSAPLSIMDGEKGWCYFKFARKYYKEAIVYFQKASEQEPEDPEWNKGYAMALYRTESFDIISMEESLALKQLKHAMELNPEDAHIVVLLGLKLIYLKQRDEGIKLIEKALTLDPDEPYVTRYVAKGLRNTGCVDESINLIKRALEKTPNSAFLHHQIGLCYRNKIFKLQPWRRRSCIEMGIQHLEKALELNHFFFNAQLGLAKMYALSKDFQKAEELFQKACEMQNTCEEDIAMKHRNYGDFLFKYKQSEVLAIKQYKAGLSCTKETHDKERCLQQLERIAERRIHWYPKDGEAYGLLGLVHQHRKQEMLAIECFEKALLYDLGNEDYLSALCELRLKLE</sequence>
<dbReference type="AlphaFoldDB" id="A0A8X8BPM2"/>
<dbReference type="GO" id="GO:0051607">
    <property type="term" value="P:defense response to virus"/>
    <property type="evidence" value="ECO:0007669"/>
    <property type="project" value="TreeGrafter"/>
</dbReference>
<feature type="compositionally biased region" description="Polar residues" evidence="5">
    <location>
        <begin position="76"/>
        <end position="90"/>
    </location>
</feature>
<evidence type="ECO:0000256" key="1">
    <source>
        <dbReference type="ARBA" id="ARBA00022737"/>
    </source>
</evidence>
<feature type="repeat" description="TPR" evidence="4">
    <location>
        <begin position="317"/>
        <end position="350"/>
    </location>
</feature>
<dbReference type="SUPFAM" id="SSF48452">
    <property type="entry name" value="TPR-like"/>
    <property type="match status" value="2"/>
</dbReference>
<dbReference type="EMBL" id="JAATIS010004040">
    <property type="protein sequence ID" value="KAG2462299.1"/>
    <property type="molecule type" value="Genomic_DNA"/>
</dbReference>
<dbReference type="FunFam" id="1.25.40.10:FF:000032">
    <property type="entry name" value="Interferon-induced protein with tetratricopeptide repeats 5"/>
    <property type="match status" value="1"/>
</dbReference>
<dbReference type="InterPro" id="IPR006597">
    <property type="entry name" value="Sel1-like"/>
</dbReference>
<dbReference type="Proteomes" id="UP000886611">
    <property type="component" value="Unassembled WGS sequence"/>
</dbReference>
<evidence type="ECO:0000313" key="6">
    <source>
        <dbReference type="EMBL" id="KAG2462299.1"/>
    </source>
</evidence>
<gene>
    <name evidence="6" type="primary">Ifit1b_0</name>
    <name evidence="6" type="ORF">GTO96_0001501</name>
</gene>
<proteinExistence type="inferred from homology"/>
<evidence type="ECO:0000256" key="5">
    <source>
        <dbReference type="SAM" id="MobiDB-lite"/>
    </source>
</evidence>
<dbReference type="SMART" id="SM00671">
    <property type="entry name" value="SEL1"/>
    <property type="match status" value="2"/>
</dbReference>
<dbReference type="PANTHER" id="PTHR10271:SF0">
    <property type="entry name" value="INTERFERON-INDUCED PROTEIN WITH TETRATRICOPEPTIDE REPEATS 5"/>
    <property type="match status" value="1"/>
</dbReference>
<accession>A0A8X8BPM2</accession>
<dbReference type="GO" id="GO:0005829">
    <property type="term" value="C:cytosol"/>
    <property type="evidence" value="ECO:0007669"/>
    <property type="project" value="TreeGrafter"/>
</dbReference>
<dbReference type="InterPro" id="IPR019734">
    <property type="entry name" value="TPR_rpt"/>
</dbReference>
<reference evidence="6 7" key="1">
    <citation type="journal article" date="2021" name="Cell">
        <title>Tracing the genetic footprints of vertebrate landing in non-teleost ray-finned fishes.</title>
        <authorList>
            <person name="Bi X."/>
            <person name="Wang K."/>
            <person name="Yang L."/>
            <person name="Pan H."/>
            <person name="Jiang H."/>
            <person name="Wei Q."/>
            <person name="Fang M."/>
            <person name="Yu H."/>
            <person name="Zhu C."/>
            <person name="Cai Y."/>
            <person name="He Y."/>
            <person name="Gan X."/>
            <person name="Zeng H."/>
            <person name="Yu D."/>
            <person name="Zhu Y."/>
            <person name="Jiang H."/>
            <person name="Qiu Q."/>
            <person name="Yang H."/>
            <person name="Zhang Y.E."/>
            <person name="Wang W."/>
            <person name="Zhu M."/>
            <person name="He S."/>
            <person name="Zhang G."/>
        </authorList>
    </citation>
    <scope>NUCLEOTIDE SEQUENCE [LARGE SCALE GENOMIC DNA]</scope>
    <source>
        <strain evidence="6">Bchr_013</strain>
    </source>
</reference>
<protein>
    <submittedName>
        <fullName evidence="6">IFT1B protein</fullName>
    </submittedName>
</protein>
<comment type="similarity">
    <text evidence="3">Belongs to the IFIT family.</text>
</comment>
<evidence type="ECO:0000256" key="4">
    <source>
        <dbReference type="PROSITE-ProRule" id="PRU00339"/>
    </source>
</evidence>
<feature type="region of interest" description="Disordered" evidence="5">
    <location>
        <begin position="51"/>
        <end position="105"/>
    </location>
</feature>
<dbReference type="PROSITE" id="PS50005">
    <property type="entry name" value="TPR"/>
    <property type="match status" value="1"/>
</dbReference>
<evidence type="ECO:0000256" key="3">
    <source>
        <dbReference type="ARBA" id="ARBA00038336"/>
    </source>
</evidence>
<comment type="caution">
    <text evidence="6">The sequence shown here is derived from an EMBL/GenBank/DDBJ whole genome shotgun (WGS) entry which is preliminary data.</text>
</comment>
<feature type="non-terminal residue" evidence="6">
    <location>
        <position position="574"/>
    </location>
</feature>
<keyword evidence="7" id="KW-1185">Reference proteome</keyword>
<dbReference type="InterPro" id="IPR011990">
    <property type="entry name" value="TPR-like_helical_dom_sf"/>
</dbReference>
<dbReference type="Pfam" id="PF13424">
    <property type="entry name" value="TPR_12"/>
    <property type="match status" value="1"/>
</dbReference>